<feature type="region of interest" description="Disordered" evidence="1">
    <location>
        <begin position="289"/>
        <end position="351"/>
    </location>
</feature>
<feature type="compositionally biased region" description="Low complexity" evidence="1">
    <location>
        <begin position="1"/>
        <end position="33"/>
    </location>
</feature>
<feature type="compositionally biased region" description="Polar residues" evidence="1">
    <location>
        <begin position="1042"/>
        <end position="1054"/>
    </location>
</feature>
<feature type="compositionally biased region" description="Pro residues" evidence="1">
    <location>
        <begin position="1148"/>
        <end position="1168"/>
    </location>
</feature>
<feature type="compositionally biased region" description="Pro residues" evidence="1">
    <location>
        <begin position="785"/>
        <end position="798"/>
    </location>
</feature>
<feature type="region of interest" description="Disordered" evidence="1">
    <location>
        <begin position="780"/>
        <end position="805"/>
    </location>
</feature>
<feature type="compositionally biased region" description="Basic and acidic residues" evidence="1">
    <location>
        <begin position="1171"/>
        <end position="1186"/>
    </location>
</feature>
<feature type="region of interest" description="Disordered" evidence="1">
    <location>
        <begin position="1"/>
        <end position="132"/>
    </location>
</feature>
<feature type="compositionally biased region" description="Polar residues" evidence="1">
    <location>
        <begin position="847"/>
        <end position="856"/>
    </location>
</feature>
<dbReference type="PRINTS" id="PR01217">
    <property type="entry name" value="PRICHEXTENSN"/>
</dbReference>
<dbReference type="OrthoDB" id="2528183at2759"/>
<feature type="compositionally biased region" description="Basic and acidic residues" evidence="1">
    <location>
        <begin position="617"/>
        <end position="660"/>
    </location>
</feature>
<evidence type="ECO:0000313" key="2">
    <source>
        <dbReference type="EMBL" id="ORY79783.1"/>
    </source>
</evidence>
<sequence length="1400" mass="146951">MPSSSSTAAGPTTARAASDDSASASPSTTVVSAGGTKITFTNGATASPTVQPSEAPISAIRGSPLPSSSKSIRGPPPAPEDAPLTRNTTRRLSASTERPRYREMSSDSGGEVSDGDPPGYTAPPPVVSKGKAREVPLVERNYHELEDIIFSNPKTFTSMVFEIGETRRANLFVSVDRTDKKASAFMHITCAYRGAGCPFILKLTRAKEGGWILKPATTPTGEVDTKGSFYACHHPPGSVPDKAPILGPTGGVAPPGSVFEGVAAPSLINGGAPSPAATAKTFTFVSGYEATPPPGKGKTKKKAPAVKKAAAPKKGSPAGSPAPLDYQSDSVSGKLVPSRESRTANVAERNTLANPQVVGNMVKTKPIDPDRALAPPFLRSLSLQKQIAPVLSYERYNTPGESSLNARAPHYIPGAASSFPSHIGREQPHASTSAARQVSPTYDHRSTYTLPQHFSQSSHSPFPPQAQPNRSHPSGLIHPPPPSHHQSQQFAGDQAYPYQPSYRHILVAQPPTAPAPPRPSLLPTTSSLSSWTAFLTALDPTLIPFAKVLAAPTMALTPESFFAESLEMRLALIEVLEVEQVGVWPRLRLKMKVKQKGEEVWKTVEEEERKRNRELRAKEVEREKEQEKAREKAREVEKEQQAKAMEARAREQEARAREQKGQAQAQAMEGVEQARSSGDNEVVMKEVSLIAASAPAAEEPKEVPPAPTQEEESPMVVDTPSAPAAPTPAPITDSTLKSKGKRGTKASKFKSTTKPASTAGVAVPYSIAVPETPLFPMPVVSPSSTPKPPADSVPPPPASTTIAPASTTLPAASTPIVASSSSTALTAAVLEKVTAPSTRKDIRAPTSPLSSAMSISSDEDGDIPLVQLSAKAREASKAKEEKPSEKAPELRSVAQLRKLVVTYAEGLSTTGLRRDDKGETLRYFDAVAWQDVSKENRRSLLREIEEVLSARKEVQVFKKGDDIETSKEAIRRVDLGEQAILARLRRGGQDPDSPLEPISLISDDEAPAASSVKINGKREEVEEGADSPRDGSPDELLVTAVTRPSSTANNTASPTAPPSRNSSNSFAPPPPSRPSAANSNAGATVRSSIGGAPVKNGRPSENDVKSAVALAFRKVSTAGVDGGASASSSRSGSPTSSTRAAPSKRPRSPTPPPVYPTLNKPPLPPSTSPRPRVDSAGDKVRRELAYRHTPPPPKSSPRPPSGTIIPFPTGPPKEKNAPPPPPPNPPPPPPPGPPPPYKPVSQPIRNAAAAAVTSAASAAAASTSTPRSSYPPPRPSGTPSHGPDPSIRIKTPANSLSSSTSRLASSEPRHSNGSGSNDQGRRSSWYGPSGGRDDDGYGGIPGLSPPPPPPSNGGGGGNGPRYGAAGGTGGTRGGYNDRWAPHSSSRDDGYSGGQAKRRRN</sequence>
<feature type="region of interest" description="Disordered" evidence="1">
    <location>
        <begin position="836"/>
        <end position="861"/>
    </location>
</feature>
<evidence type="ECO:0000313" key="3">
    <source>
        <dbReference type="Proteomes" id="UP000193467"/>
    </source>
</evidence>
<feature type="compositionally biased region" description="Low complexity" evidence="1">
    <location>
        <begin position="1291"/>
        <end position="1306"/>
    </location>
</feature>
<feature type="compositionally biased region" description="Low complexity" evidence="1">
    <location>
        <begin position="1123"/>
        <end position="1141"/>
    </location>
</feature>
<feature type="compositionally biased region" description="Pro residues" evidence="1">
    <location>
        <begin position="1189"/>
        <end position="1200"/>
    </location>
</feature>
<feature type="compositionally biased region" description="Basic and acidic residues" evidence="1">
    <location>
        <begin position="1016"/>
        <end position="1032"/>
    </location>
</feature>
<dbReference type="PANTHER" id="PTHR45691">
    <property type="entry name" value="PROTEIN DIAPHANOUS"/>
    <property type="match status" value="1"/>
</dbReference>
<dbReference type="GO" id="GO:0030041">
    <property type="term" value="P:actin filament polymerization"/>
    <property type="evidence" value="ECO:0007669"/>
    <property type="project" value="TreeGrafter"/>
</dbReference>
<dbReference type="EMBL" id="MCGR01000026">
    <property type="protein sequence ID" value="ORY79783.1"/>
    <property type="molecule type" value="Genomic_DNA"/>
</dbReference>
<dbReference type="InterPro" id="IPR051412">
    <property type="entry name" value="Formin_Homology_Diaphanous_sf"/>
</dbReference>
<feature type="region of interest" description="Disordered" evidence="1">
    <location>
        <begin position="983"/>
        <end position="1400"/>
    </location>
</feature>
<gene>
    <name evidence="2" type="ORF">BCR35DRAFT_304617</name>
</gene>
<feature type="compositionally biased region" description="Polar residues" evidence="1">
    <location>
        <begin position="429"/>
        <end position="440"/>
    </location>
</feature>
<keyword evidence="3" id="KW-1185">Reference proteome</keyword>
<dbReference type="PANTHER" id="PTHR45691:SF6">
    <property type="entry name" value="PROTEIN DIAPHANOUS"/>
    <property type="match status" value="1"/>
</dbReference>
<dbReference type="InParanoid" id="A0A1Y2F7B6"/>
<dbReference type="GO" id="GO:0005884">
    <property type="term" value="C:actin filament"/>
    <property type="evidence" value="ECO:0007669"/>
    <property type="project" value="TreeGrafter"/>
</dbReference>
<accession>A0A1Y2F7B6</accession>
<feature type="compositionally biased region" description="Low complexity" evidence="1">
    <location>
        <begin position="1247"/>
        <end position="1268"/>
    </location>
</feature>
<name>A0A1Y2F7B6_9BASI</name>
<organism evidence="2 3">
    <name type="scientific">Leucosporidium creatinivorum</name>
    <dbReference type="NCBI Taxonomy" id="106004"/>
    <lineage>
        <taxon>Eukaryota</taxon>
        <taxon>Fungi</taxon>
        <taxon>Dikarya</taxon>
        <taxon>Basidiomycota</taxon>
        <taxon>Pucciniomycotina</taxon>
        <taxon>Microbotryomycetes</taxon>
        <taxon>Leucosporidiales</taxon>
        <taxon>Leucosporidium</taxon>
    </lineage>
</organism>
<feature type="compositionally biased region" description="Low complexity" evidence="1">
    <location>
        <begin position="451"/>
        <end position="460"/>
    </location>
</feature>
<comment type="caution">
    <text evidence="2">The sequence shown here is derived from an EMBL/GenBank/DDBJ whole genome shotgun (WGS) entry which is preliminary data.</text>
</comment>
<feature type="compositionally biased region" description="Basic and acidic residues" evidence="1">
    <location>
        <begin position="871"/>
        <end position="889"/>
    </location>
</feature>
<feature type="compositionally biased region" description="Pro residues" evidence="1">
    <location>
        <begin position="1217"/>
        <end position="1238"/>
    </location>
</feature>
<reference evidence="2 3" key="1">
    <citation type="submission" date="2016-07" db="EMBL/GenBank/DDBJ databases">
        <title>Pervasive Adenine N6-methylation of Active Genes in Fungi.</title>
        <authorList>
            <consortium name="DOE Joint Genome Institute"/>
            <person name="Mondo S.J."/>
            <person name="Dannebaum R.O."/>
            <person name="Kuo R.C."/>
            <person name="Labutti K."/>
            <person name="Haridas S."/>
            <person name="Kuo A."/>
            <person name="Salamov A."/>
            <person name="Ahrendt S.R."/>
            <person name="Lipzen A."/>
            <person name="Sullivan W."/>
            <person name="Andreopoulos W.B."/>
            <person name="Clum A."/>
            <person name="Lindquist E."/>
            <person name="Daum C."/>
            <person name="Ramamoorthy G.K."/>
            <person name="Gryganskyi A."/>
            <person name="Culley D."/>
            <person name="Magnuson J.K."/>
            <person name="James T.Y."/>
            <person name="O'Malley M.A."/>
            <person name="Stajich J.E."/>
            <person name="Spatafora J.W."/>
            <person name="Visel A."/>
            <person name="Grigoriev I.V."/>
        </authorList>
    </citation>
    <scope>NUCLEOTIDE SEQUENCE [LARGE SCALE GENOMIC DNA]</scope>
    <source>
        <strain evidence="2 3">62-1032</strain>
    </source>
</reference>
<feature type="region of interest" description="Disordered" evidence="1">
    <location>
        <begin position="617"/>
        <end position="757"/>
    </location>
</feature>
<dbReference type="Proteomes" id="UP000193467">
    <property type="component" value="Unassembled WGS sequence"/>
</dbReference>
<feature type="compositionally biased region" description="Polar residues" evidence="1">
    <location>
        <begin position="38"/>
        <end position="52"/>
    </location>
</feature>
<feature type="region of interest" description="Disordered" evidence="1">
    <location>
        <begin position="871"/>
        <end position="890"/>
    </location>
</feature>
<protein>
    <submittedName>
        <fullName evidence="2">Uncharacterized protein</fullName>
    </submittedName>
</protein>
<proteinExistence type="predicted"/>
<feature type="compositionally biased region" description="Gly residues" evidence="1">
    <location>
        <begin position="1352"/>
        <end position="1373"/>
    </location>
</feature>
<feature type="compositionally biased region" description="Low complexity" evidence="1">
    <location>
        <begin position="106"/>
        <end position="119"/>
    </location>
</feature>
<feature type="compositionally biased region" description="Basic residues" evidence="1">
    <location>
        <begin position="738"/>
        <end position="748"/>
    </location>
</feature>
<evidence type="ECO:0000256" key="1">
    <source>
        <dbReference type="SAM" id="MobiDB-lite"/>
    </source>
</evidence>
<feature type="compositionally biased region" description="Low complexity" evidence="1">
    <location>
        <begin position="306"/>
        <end position="323"/>
    </location>
</feature>
<feature type="region of interest" description="Disordered" evidence="1">
    <location>
        <begin position="415"/>
        <end position="491"/>
    </location>
</feature>
<feature type="compositionally biased region" description="Polar residues" evidence="1">
    <location>
        <begin position="85"/>
        <end position="96"/>
    </location>
</feature>